<evidence type="ECO:0000256" key="4">
    <source>
        <dbReference type="ARBA" id="ARBA00022801"/>
    </source>
</evidence>
<keyword evidence="6" id="KW-0732">Signal</keyword>
<dbReference type="PANTHER" id="PTHR31321">
    <property type="entry name" value="ACYL-COA THIOESTER HYDROLASE YBHC-RELATED"/>
    <property type="match status" value="1"/>
</dbReference>
<dbReference type="GO" id="GO:0045490">
    <property type="term" value="P:pectin catabolic process"/>
    <property type="evidence" value="ECO:0007669"/>
    <property type="project" value="UniProtKB-UniPathway"/>
</dbReference>
<evidence type="ECO:0000313" key="8">
    <source>
        <dbReference type="EnsemblPlants" id="ORUFI11G23750.1"/>
    </source>
</evidence>
<name>A0A0E0RBR8_ORYRU</name>
<dbReference type="AlphaFoldDB" id="A0A0E0RBR8"/>
<dbReference type="OMA" id="WVVPRPA"/>
<dbReference type="HOGENOM" id="CLU_012243_3_3_1"/>
<evidence type="ECO:0000256" key="6">
    <source>
        <dbReference type="SAM" id="SignalP"/>
    </source>
</evidence>
<dbReference type="EC" id="3.1.1.11" evidence="3"/>
<accession>A0A0E0RBR8</accession>
<reference evidence="9" key="1">
    <citation type="submission" date="2013-06" db="EMBL/GenBank/DDBJ databases">
        <authorList>
            <person name="Zhao Q."/>
        </authorList>
    </citation>
    <scope>NUCLEOTIDE SEQUENCE</scope>
    <source>
        <strain evidence="9">cv. W1943</strain>
    </source>
</reference>
<dbReference type="EnsemblPlants" id="ORUFI11G23750.1">
    <property type="protein sequence ID" value="ORUFI11G23750.1"/>
    <property type="gene ID" value="ORUFI11G23750"/>
</dbReference>
<comment type="similarity">
    <text evidence="2">Belongs to the pectinesterase family.</text>
</comment>
<dbReference type="GO" id="GO:0030599">
    <property type="term" value="F:pectinesterase activity"/>
    <property type="evidence" value="ECO:0007669"/>
    <property type="project" value="UniProtKB-EC"/>
</dbReference>
<protein>
    <recommendedName>
        <fullName evidence="3">pectinesterase</fullName>
        <ecNumber evidence="3">3.1.1.11</ecNumber>
    </recommendedName>
</protein>
<comment type="pathway">
    <text evidence="1">Glycan metabolism; pectin degradation; 2-dehydro-3-deoxy-D-gluconate from pectin: step 1/5.</text>
</comment>
<evidence type="ECO:0000313" key="9">
    <source>
        <dbReference type="Proteomes" id="UP000008022"/>
    </source>
</evidence>
<evidence type="ECO:0000256" key="2">
    <source>
        <dbReference type="ARBA" id="ARBA00008891"/>
    </source>
</evidence>
<dbReference type="SUPFAM" id="SSF51126">
    <property type="entry name" value="Pectin lyase-like"/>
    <property type="match status" value="1"/>
</dbReference>
<evidence type="ECO:0000256" key="5">
    <source>
        <dbReference type="ARBA" id="ARBA00023085"/>
    </source>
</evidence>
<dbReference type="PANTHER" id="PTHR31321:SF135">
    <property type="entry name" value="OS11G0659600 PROTEIN"/>
    <property type="match status" value="1"/>
</dbReference>
<keyword evidence="5" id="KW-0063">Aspartyl esterase</keyword>
<feature type="signal peptide" evidence="6">
    <location>
        <begin position="1"/>
        <end position="20"/>
    </location>
</feature>
<dbReference type="STRING" id="4529.A0A0E0RBR8"/>
<dbReference type="InterPro" id="IPR011050">
    <property type="entry name" value="Pectin_lyase_fold/virulence"/>
</dbReference>
<keyword evidence="9" id="KW-1185">Reference proteome</keyword>
<dbReference type="FunFam" id="2.160.20.10:FF:000197">
    <property type="entry name" value="Os11g0659700 protein"/>
    <property type="match status" value="1"/>
</dbReference>
<evidence type="ECO:0000259" key="7">
    <source>
        <dbReference type="Pfam" id="PF01095"/>
    </source>
</evidence>
<dbReference type="Pfam" id="PF01095">
    <property type="entry name" value="Pectinesterase"/>
    <property type="match status" value="1"/>
</dbReference>
<dbReference type="UniPathway" id="UPA00545">
    <property type="reaction ID" value="UER00823"/>
</dbReference>
<dbReference type="eggNOG" id="ENOG502QTUS">
    <property type="taxonomic scope" value="Eukaryota"/>
</dbReference>
<dbReference type="InterPro" id="IPR012334">
    <property type="entry name" value="Pectin_lyas_fold"/>
</dbReference>
<feature type="domain" description="Pectinesterase catalytic" evidence="7">
    <location>
        <begin position="74"/>
        <end position="373"/>
    </location>
</feature>
<dbReference type="Proteomes" id="UP000008022">
    <property type="component" value="Unassembled WGS sequence"/>
</dbReference>
<evidence type="ECO:0000256" key="3">
    <source>
        <dbReference type="ARBA" id="ARBA00013229"/>
    </source>
</evidence>
<dbReference type="Gene3D" id="2.160.20.10">
    <property type="entry name" value="Single-stranded right-handed beta-helix, Pectin lyase-like"/>
    <property type="match status" value="1"/>
</dbReference>
<keyword evidence="4" id="KW-0378">Hydrolase</keyword>
<dbReference type="InterPro" id="IPR000070">
    <property type="entry name" value="Pectinesterase_cat"/>
</dbReference>
<dbReference type="Gramene" id="ORUFI11G23750.1">
    <property type="protein sequence ID" value="ORUFI11G23750.1"/>
    <property type="gene ID" value="ORUFI11G23750"/>
</dbReference>
<proteinExistence type="inferred from homology"/>
<sequence>MATTKTQLLMKLGLLLLALASQPSPSQQSQAFFEIWLGQNSMQYGTPTMDTPSIAGDIVAANATAVHAAVDPAGGGKQYRTIADALAAVPDANNTRRYVFRLKPGQVFREKVAVGEGKRYVTFESDPANPAVVVWNNTAATPGKDGKPLGAAGSAIVAIEASNFIANGVVFKNDGPTGGKQGQTVALRVAEKRASFFNCTIEGGQGVLYDEMGTHYFRNCTINGGVDAIFGFGRSFYDDCRIDLQARPRRAHGASDKRPPSHTKQINSTWNGFAFHNCVIETGGADDKVYLGRAWEDSSFVAYTYSKIANEIVPIGYDDHGNIQKPPKGSGFYYGVYNCSGPGLDASKKMGWAEEIADSNVPFAYSYYAFVDGESWVVPRPADHIEIHM</sequence>
<organism evidence="8 9">
    <name type="scientific">Oryza rufipogon</name>
    <name type="common">Brownbeard rice</name>
    <name type="synonym">Asian wild rice</name>
    <dbReference type="NCBI Taxonomy" id="4529"/>
    <lineage>
        <taxon>Eukaryota</taxon>
        <taxon>Viridiplantae</taxon>
        <taxon>Streptophyta</taxon>
        <taxon>Embryophyta</taxon>
        <taxon>Tracheophyta</taxon>
        <taxon>Spermatophyta</taxon>
        <taxon>Magnoliopsida</taxon>
        <taxon>Liliopsida</taxon>
        <taxon>Poales</taxon>
        <taxon>Poaceae</taxon>
        <taxon>BOP clade</taxon>
        <taxon>Oryzoideae</taxon>
        <taxon>Oryzeae</taxon>
        <taxon>Oryzinae</taxon>
        <taxon>Oryza</taxon>
    </lineage>
</organism>
<evidence type="ECO:0000256" key="1">
    <source>
        <dbReference type="ARBA" id="ARBA00005184"/>
    </source>
</evidence>
<dbReference type="GO" id="GO:0042545">
    <property type="term" value="P:cell wall modification"/>
    <property type="evidence" value="ECO:0007669"/>
    <property type="project" value="InterPro"/>
</dbReference>
<feature type="chain" id="PRO_5011114017" description="pectinesterase" evidence="6">
    <location>
        <begin position="21"/>
        <end position="389"/>
    </location>
</feature>
<reference evidence="8" key="2">
    <citation type="submission" date="2015-06" db="UniProtKB">
        <authorList>
            <consortium name="EnsemblPlants"/>
        </authorList>
    </citation>
    <scope>IDENTIFICATION</scope>
</reference>